<dbReference type="PROSITE" id="PS00383">
    <property type="entry name" value="TYR_PHOSPHATASE_1"/>
    <property type="match status" value="1"/>
</dbReference>
<feature type="domain" description="Tyrosine specific protein phosphatases" evidence="1">
    <location>
        <begin position="132"/>
        <end position="189"/>
    </location>
</feature>
<dbReference type="InterPro" id="IPR016130">
    <property type="entry name" value="Tyr_Pase_AS"/>
</dbReference>
<dbReference type="InterPro" id="IPR029021">
    <property type="entry name" value="Prot-tyrosine_phosphatase-like"/>
</dbReference>
<dbReference type="STRING" id="1030841.HMPREF9370_1979"/>
<evidence type="ECO:0000313" key="2">
    <source>
        <dbReference type="EMBL" id="EGZ44735.1"/>
    </source>
</evidence>
<dbReference type="AlphaFoldDB" id="G4CSB9"/>
<dbReference type="EMBL" id="AGAZ01000067">
    <property type="protein sequence ID" value="EGZ44735.1"/>
    <property type="molecule type" value="Genomic_DNA"/>
</dbReference>
<dbReference type="InterPro" id="IPR004861">
    <property type="entry name" value="Siw14-like"/>
</dbReference>
<protein>
    <submittedName>
        <fullName evidence="2">Protein tyrosine/serine phosphatase</fullName>
    </submittedName>
</protein>
<dbReference type="InterPro" id="IPR000387">
    <property type="entry name" value="Tyr_Pase_dom"/>
</dbReference>
<keyword evidence="3" id="KW-1185">Reference proteome</keyword>
<name>G4CSB9_9NEIS</name>
<organism evidence="2 3">
    <name type="scientific">Neisseria wadsworthii 9715</name>
    <dbReference type="NCBI Taxonomy" id="1030841"/>
    <lineage>
        <taxon>Bacteria</taxon>
        <taxon>Pseudomonadati</taxon>
        <taxon>Pseudomonadota</taxon>
        <taxon>Betaproteobacteria</taxon>
        <taxon>Neisseriales</taxon>
        <taxon>Neisseriaceae</taxon>
        <taxon>Neisseria</taxon>
    </lineage>
</organism>
<gene>
    <name evidence="2" type="ORF">HMPREF9370_1979</name>
</gene>
<sequence length="203" mass="22975">MIECFPAKNRSITKIGNNERFPFCACFAGLGCVGRLGCSTVRQTQDAAIYGRSRWAVPVKQDANLCKVDARLYRSEQLVRDDIAQIERLGIQSIVNLRFFDRNDDRQLLGGRGFNLINSPLLTWHIKPKNIAEMLYLIEASQQSGPVSVHCYHGADRTGLIVGMYRIIYQGWPVEAAKQEMQQGSYGFIVFGKILISCLRKRK</sequence>
<dbReference type="Gene3D" id="3.90.190.10">
    <property type="entry name" value="Protein tyrosine phosphatase superfamily"/>
    <property type="match status" value="1"/>
</dbReference>
<comment type="caution">
    <text evidence="2">The sequence shown here is derived from an EMBL/GenBank/DDBJ whole genome shotgun (WGS) entry which is preliminary data.</text>
</comment>
<dbReference type="Proteomes" id="UP000005336">
    <property type="component" value="Unassembled WGS sequence"/>
</dbReference>
<dbReference type="PROSITE" id="PS50056">
    <property type="entry name" value="TYR_PHOSPHATASE_2"/>
    <property type="match status" value="1"/>
</dbReference>
<dbReference type="HOGENOM" id="CLU_086657_2_0_4"/>
<dbReference type="PATRIC" id="fig|1030841.3.peg.1970"/>
<evidence type="ECO:0000259" key="1">
    <source>
        <dbReference type="PROSITE" id="PS50056"/>
    </source>
</evidence>
<accession>G4CSB9</accession>
<dbReference type="Pfam" id="PF03162">
    <property type="entry name" value="Y_phosphatase2"/>
    <property type="match status" value="1"/>
</dbReference>
<reference evidence="2 3" key="1">
    <citation type="submission" date="2011-06" db="EMBL/GenBank/DDBJ databases">
        <authorList>
            <person name="Muzny D."/>
            <person name="Qin X."/>
            <person name="Deng J."/>
            <person name="Jiang H."/>
            <person name="Liu Y."/>
            <person name="Qu J."/>
            <person name="Song X.-Z."/>
            <person name="Zhang L."/>
            <person name="Thornton R."/>
            <person name="Coyle M."/>
            <person name="Francisco L."/>
            <person name="Jackson L."/>
            <person name="Javaid M."/>
            <person name="Korchina V."/>
            <person name="Kovar C."/>
            <person name="Mata R."/>
            <person name="Mathew T."/>
            <person name="Ngo R."/>
            <person name="Nguyen L."/>
            <person name="Nguyen N."/>
            <person name="Okwuonu G."/>
            <person name="Ongeri F."/>
            <person name="Pham C."/>
            <person name="Simmons D."/>
            <person name="Wilczek-Boney K."/>
            <person name="Hale W."/>
            <person name="Jakkamsetti A."/>
            <person name="Pham P."/>
            <person name="Ruth R."/>
            <person name="San Lucas F."/>
            <person name="Warren J."/>
            <person name="Zhang J."/>
            <person name="Zhao Z."/>
            <person name="Zhou C."/>
            <person name="Zhu D."/>
            <person name="Lee S."/>
            <person name="Bess C."/>
            <person name="Blankenburg K."/>
            <person name="Forbes L."/>
            <person name="Fu Q."/>
            <person name="Gubbala S."/>
            <person name="Hirani K."/>
            <person name="Jayaseelan J.C."/>
            <person name="Lara F."/>
            <person name="Munidasa M."/>
            <person name="Palculict T."/>
            <person name="Patil S."/>
            <person name="Pu L.-L."/>
            <person name="Saada N."/>
            <person name="Tang L."/>
            <person name="Weissenberger G."/>
            <person name="Zhu Y."/>
            <person name="Hemphill L."/>
            <person name="Shang Y."/>
            <person name="Youmans B."/>
            <person name="Ayvaz T."/>
            <person name="Ross M."/>
            <person name="Santibanez J."/>
            <person name="Aqrawi P."/>
            <person name="Gross S."/>
            <person name="Joshi V."/>
            <person name="Fowler G."/>
            <person name="Nazareth L."/>
            <person name="Reid J."/>
            <person name="Worley K."/>
            <person name="Petrosino J."/>
            <person name="Highlander S."/>
            <person name="Gibbs R."/>
        </authorList>
    </citation>
    <scope>NUCLEOTIDE SEQUENCE [LARGE SCALE GENOMIC DNA]</scope>
    <source>
        <strain evidence="2 3">9715</strain>
    </source>
</reference>
<dbReference type="SUPFAM" id="SSF52799">
    <property type="entry name" value="(Phosphotyrosine protein) phosphatases II"/>
    <property type="match status" value="1"/>
</dbReference>
<proteinExistence type="predicted"/>
<evidence type="ECO:0000313" key="3">
    <source>
        <dbReference type="Proteomes" id="UP000005336"/>
    </source>
</evidence>